<accession>A0A0M3KF80</accession>
<name>A0A0M3KF80_ANISI</name>
<dbReference type="WBParaSite" id="ASIM_0001963901-mRNA-1">
    <property type="protein sequence ID" value="ASIM_0001963901-mRNA-1"/>
    <property type="gene ID" value="ASIM_0001963901"/>
</dbReference>
<feature type="region of interest" description="Disordered" evidence="1">
    <location>
        <begin position="134"/>
        <end position="157"/>
    </location>
</feature>
<proteinExistence type="predicted"/>
<evidence type="ECO:0000313" key="2">
    <source>
        <dbReference type="WBParaSite" id="ASIM_0001963901-mRNA-1"/>
    </source>
</evidence>
<sequence>LLEQRDGVDPGNQQLVQQPQAPAQPQQPSALDLATNYTAISSSTPWTTTATISDTPFLITDQACSMNVSSAAALSSLQPASTPDLAVYRQVISAPPLSNTTLPIAAIEVPVVRQTEEEETAAAVSAVQAIKSEVIQPDSPKPQEESDINAASTNDTK</sequence>
<feature type="region of interest" description="Disordered" evidence="1">
    <location>
        <begin position="1"/>
        <end position="28"/>
    </location>
</feature>
<protein>
    <submittedName>
        <fullName evidence="2">Protein grainyhead</fullName>
    </submittedName>
</protein>
<feature type="compositionally biased region" description="Low complexity" evidence="1">
    <location>
        <begin position="13"/>
        <end position="28"/>
    </location>
</feature>
<dbReference type="AlphaFoldDB" id="A0A0M3KF80"/>
<evidence type="ECO:0000256" key="1">
    <source>
        <dbReference type="SAM" id="MobiDB-lite"/>
    </source>
</evidence>
<organism evidence="2">
    <name type="scientific">Anisakis simplex</name>
    <name type="common">Herring worm</name>
    <dbReference type="NCBI Taxonomy" id="6269"/>
    <lineage>
        <taxon>Eukaryota</taxon>
        <taxon>Metazoa</taxon>
        <taxon>Ecdysozoa</taxon>
        <taxon>Nematoda</taxon>
        <taxon>Chromadorea</taxon>
        <taxon>Rhabditida</taxon>
        <taxon>Spirurina</taxon>
        <taxon>Ascaridomorpha</taxon>
        <taxon>Ascaridoidea</taxon>
        <taxon>Anisakidae</taxon>
        <taxon>Anisakis</taxon>
        <taxon>Anisakis simplex complex</taxon>
    </lineage>
</organism>
<reference evidence="2" key="1">
    <citation type="submission" date="2017-02" db="UniProtKB">
        <authorList>
            <consortium name="WormBaseParasite"/>
        </authorList>
    </citation>
    <scope>IDENTIFICATION</scope>
</reference>